<organism evidence="2 3">
    <name type="scientific">Coprinellus micaceus</name>
    <name type="common">Glistening ink-cap mushroom</name>
    <name type="synonym">Coprinus micaceus</name>
    <dbReference type="NCBI Taxonomy" id="71717"/>
    <lineage>
        <taxon>Eukaryota</taxon>
        <taxon>Fungi</taxon>
        <taxon>Dikarya</taxon>
        <taxon>Basidiomycota</taxon>
        <taxon>Agaricomycotina</taxon>
        <taxon>Agaricomycetes</taxon>
        <taxon>Agaricomycetidae</taxon>
        <taxon>Agaricales</taxon>
        <taxon>Agaricineae</taxon>
        <taxon>Psathyrellaceae</taxon>
        <taxon>Coprinellus</taxon>
    </lineage>
</organism>
<sequence>MASNTDSAHRRKKNRLIGLFSGLNRSKSREPWTSLTLAQGDLVPPPAPDERSVPLHDGQLQESQRRHSHSPSSHGCPPASVEDCSLHHHGDNYYNSHNVHGTANYIGNVTSATLGTNSGEPAESSWNKSAWSFN</sequence>
<protein>
    <submittedName>
        <fullName evidence="2">Uncharacterized protein</fullName>
    </submittedName>
</protein>
<keyword evidence="3" id="KW-1185">Reference proteome</keyword>
<evidence type="ECO:0000256" key="1">
    <source>
        <dbReference type="SAM" id="MobiDB-lite"/>
    </source>
</evidence>
<dbReference type="AlphaFoldDB" id="A0A4Y7TSZ0"/>
<evidence type="ECO:0000313" key="2">
    <source>
        <dbReference type="EMBL" id="TEB36669.1"/>
    </source>
</evidence>
<dbReference type="EMBL" id="QPFP01000005">
    <property type="protein sequence ID" value="TEB36669.1"/>
    <property type="molecule type" value="Genomic_DNA"/>
</dbReference>
<accession>A0A4Y7TSZ0</accession>
<comment type="caution">
    <text evidence="2">The sequence shown here is derived from an EMBL/GenBank/DDBJ whole genome shotgun (WGS) entry which is preliminary data.</text>
</comment>
<gene>
    <name evidence="2" type="ORF">FA13DRAFT_1727030</name>
</gene>
<name>A0A4Y7TSZ0_COPMI</name>
<feature type="compositionally biased region" description="Low complexity" evidence="1">
    <location>
        <begin position="70"/>
        <end position="80"/>
    </location>
</feature>
<dbReference type="Proteomes" id="UP000298030">
    <property type="component" value="Unassembled WGS sequence"/>
</dbReference>
<reference evidence="2 3" key="1">
    <citation type="journal article" date="2019" name="Nat. Ecol. Evol.">
        <title>Megaphylogeny resolves global patterns of mushroom evolution.</title>
        <authorList>
            <person name="Varga T."/>
            <person name="Krizsan K."/>
            <person name="Foldi C."/>
            <person name="Dima B."/>
            <person name="Sanchez-Garcia M."/>
            <person name="Sanchez-Ramirez S."/>
            <person name="Szollosi G.J."/>
            <person name="Szarkandi J.G."/>
            <person name="Papp V."/>
            <person name="Albert L."/>
            <person name="Andreopoulos W."/>
            <person name="Angelini C."/>
            <person name="Antonin V."/>
            <person name="Barry K.W."/>
            <person name="Bougher N.L."/>
            <person name="Buchanan P."/>
            <person name="Buyck B."/>
            <person name="Bense V."/>
            <person name="Catcheside P."/>
            <person name="Chovatia M."/>
            <person name="Cooper J."/>
            <person name="Damon W."/>
            <person name="Desjardin D."/>
            <person name="Finy P."/>
            <person name="Geml J."/>
            <person name="Haridas S."/>
            <person name="Hughes K."/>
            <person name="Justo A."/>
            <person name="Karasinski D."/>
            <person name="Kautmanova I."/>
            <person name="Kiss B."/>
            <person name="Kocsube S."/>
            <person name="Kotiranta H."/>
            <person name="LaButti K.M."/>
            <person name="Lechner B.E."/>
            <person name="Liimatainen K."/>
            <person name="Lipzen A."/>
            <person name="Lukacs Z."/>
            <person name="Mihaltcheva S."/>
            <person name="Morgado L.N."/>
            <person name="Niskanen T."/>
            <person name="Noordeloos M.E."/>
            <person name="Ohm R.A."/>
            <person name="Ortiz-Santana B."/>
            <person name="Ovrebo C."/>
            <person name="Racz N."/>
            <person name="Riley R."/>
            <person name="Savchenko A."/>
            <person name="Shiryaev A."/>
            <person name="Soop K."/>
            <person name="Spirin V."/>
            <person name="Szebenyi C."/>
            <person name="Tomsovsky M."/>
            <person name="Tulloss R.E."/>
            <person name="Uehling J."/>
            <person name="Grigoriev I.V."/>
            <person name="Vagvolgyi C."/>
            <person name="Papp T."/>
            <person name="Martin F.M."/>
            <person name="Miettinen O."/>
            <person name="Hibbett D.S."/>
            <person name="Nagy L.G."/>
        </authorList>
    </citation>
    <scope>NUCLEOTIDE SEQUENCE [LARGE SCALE GENOMIC DNA]</scope>
    <source>
        <strain evidence="2 3">FP101781</strain>
    </source>
</reference>
<feature type="region of interest" description="Disordered" evidence="1">
    <location>
        <begin position="38"/>
        <end position="82"/>
    </location>
</feature>
<proteinExistence type="predicted"/>
<evidence type="ECO:0000313" key="3">
    <source>
        <dbReference type="Proteomes" id="UP000298030"/>
    </source>
</evidence>